<dbReference type="SMART" id="SM00409">
    <property type="entry name" value="IG"/>
    <property type="match status" value="1"/>
</dbReference>
<feature type="compositionally biased region" description="Polar residues" evidence="1">
    <location>
        <begin position="602"/>
        <end position="612"/>
    </location>
</feature>
<dbReference type="InterPro" id="IPR005546">
    <property type="entry name" value="Autotransporte_beta"/>
</dbReference>
<dbReference type="SUPFAM" id="SSF48726">
    <property type="entry name" value="Immunoglobulin"/>
    <property type="match status" value="1"/>
</dbReference>
<name>A0A822VCZ3_AGRTU</name>
<dbReference type="PROSITE" id="PS50835">
    <property type="entry name" value="IG_LIKE"/>
    <property type="match status" value="1"/>
</dbReference>
<proteinExistence type="predicted"/>
<accession>A0A822VCZ3</accession>
<evidence type="ECO:0000256" key="1">
    <source>
        <dbReference type="SAM" id="MobiDB-lite"/>
    </source>
</evidence>
<dbReference type="Proteomes" id="UP000192074">
    <property type="component" value="Unassembled WGS sequence"/>
</dbReference>
<dbReference type="InterPro" id="IPR013783">
    <property type="entry name" value="Ig-like_fold"/>
</dbReference>
<evidence type="ECO:0000313" key="4">
    <source>
        <dbReference type="EMBL" id="CVI24371.1"/>
    </source>
</evidence>
<dbReference type="SMART" id="SM00869">
    <property type="entry name" value="Autotransporter"/>
    <property type="match status" value="1"/>
</dbReference>
<evidence type="ECO:0000259" key="3">
    <source>
        <dbReference type="PROSITE" id="PS51208"/>
    </source>
</evidence>
<evidence type="ECO:0000259" key="2">
    <source>
        <dbReference type="PROSITE" id="PS50835"/>
    </source>
</evidence>
<gene>
    <name evidence="4" type="ORF">AGR4A_pAt10091</name>
</gene>
<dbReference type="Pfam" id="PF12733">
    <property type="entry name" value="Cadherin-like"/>
    <property type="match status" value="2"/>
</dbReference>
<dbReference type="InterPro" id="IPR025883">
    <property type="entry name" value="Cadherin-like_domain"/>
</dbReference>
<protein>
    <submittedName>
        <fullName evidence="4">Outer membrane autotransporter barrel domain-containing protein</fullName>
    </submittedName>
</protein>
<dbReference type="Pfam" id="PF03797">
    <property type="entry name" value="Autotransporter"/>
    <property type="match status" value="1"/>
</dbReference>
<feature type="domain" description="Ig-like" evidence="2">
    <location>
        <begin position="40"/>
        <end position="126"/>
    </location>
</feature>
<dbReference type="Gene3D" id="2.60.40.10">
    <property type="entry name" value="Immunoglobulins"/>
    <property type="match status" value="1"/>
</dbReference>
<organism evidence="4 5">
    <name type="scientific">Agrobacterium tumefaciens str. B6</name>
    <dbReference type="NCBI Taxonomy" id="1183423"/>
    <lineage>
        <taxon>Bacteria</taxon>
        <taxon>Pseudomonadati</taxon>
        <taxon>Pseudomonadota</taxon>
        <taxon>Alphaproteobacteria</taxon>
        <taxon>Hyphomicrobiales</taxon>
        <taxon>Rhizobiaceae</taxon>
        <taxon>Rhizobium/Agrobacterium group</taxon>
        <taxon>Agrobacterium</taxon>
        <taxon>Agrobacterium tumefaciens complex</taxon>
    </lineage>
</organism>
<dbReference type="Gene3D" id="2.40.128.130">
    <property type="entry name" value="Autotransporter beta-domain"/>
    <property type="match status" value="1"/>
</dbReference>
<comment type="caution">
    <text evidence="4">The sequence shown here is derived from an EMBL/GenBank/DDBJ whole genome shotgun (WGS) entry which is preliminary data.</text>
</comment>
<dbReference type="InterPro" id="IPR036709">
    <property type="entry name" value="Autotransporte_beta_dom_sf"/>
</dbReference>
<evidence type="ECO:0000313" key="5">
    <source>
        <dbReference type="Proteomes" id="UP000192074"/>
    </source>
</evidence>
<dbReference type="AlphaFoldDB" id="A0A822VCZ3"/>
<dbReference type="EMBL" id="FCNL01000040">
    <property type="protein sequence ID" value="CVI24371.1"/>
    <property type="molecule type" value="Genomic_DNA"/>
</dbReference>
<dbReference type="InterPro" id="IPR007110">
    <property type="entry name" value="Ig-like_dom"/>
</dbReference>
<sequence>MPAFWRAELLLNGMLRYLPIVIMAAVISTLLPAAVSAQVPVITRHPASASVSEGRDAIFSIEVQDVGTSIQWQKGYSPSGPFSNVANGNGTELHLPNVGLPDSGTYYRAAATLTGSTIYSAPASLTVLSALAPSVQTVDVPANGYYKAGQTLNFQVKMDQSVSVTGTPAIQLIVGATSRQATYQSGGGSNVLIFSYTVQAGDRDLDGIVLGASIALNGGTIANSLGDAAELALNNVGPTSQILINTNSPTVVLSTSSPPDLPIRRITVTFSEPVTGLTQVDFNLIPTGSAVGSVTGLQTDDNITYDVLVFYNSGTGTFSLQLPANAAVNVTGNGNLASNTLVWRVGSSVNADLQDIRSSSGTLTPTFSSSITSYVVNVGNDVERVSLTSVLVDARATITLNGTTVPNGTPSPAIQLAVGNNPATIIVTAQDAQTTNTYHVNIVRAQSGNAGLVGLVTSAGSLEPAFSPGTTNYALSVPFDTATLQLMPTAGDPAATIMINGNAIASGSMSRPIGLAVGINTVSVLVTARNGAARSYTISANRAALVFPDPTMDPEVIGLLNAQASAAERFAEVQIRNFQNRLEQLHDEGERRQSSFDIRFGGQSTRAENVSSGPPEPASNGTGVALLGYAAEDGQELAGEVIAGKQPKFPDENFDRAPSPFAVWTSGFVNFGEANGRTGLDYMFVGVSAGIDYRFTEGFVAGLGVGYGRDRTDLGDKGTQSRASAYSAAFYSSYKPFDNLFIDALLGGSVLNFNSTRFITTDSNLTDGERDGSQLFGSLTVAYEFRREAWLVSPYGGVEMSRTQLHGYSEGGASIYRLTFGDQTVGNIAGVLGLRANYALDYQWGRLTPGLRAEYTYDFNDSSHATMGYTVAGGLPYALDLEGENSGYGAIGLTLDARFNNAWSVGLEYRTGFGGSAASDPVVNIRIGATF</sequence>
<dbReference type="InterPro" id="IPR036179">
    <property type="entry name" value="Ig-like_dom_sf"/>
</dbReference>
<dbReference type="SUPFAM" id="SSF103515">
    <property type="entry name" value="Autotransporter"/>
    <property type="match status" value="1"/>
</dbReference>
<dbReference type="PROSITE" id="PS51208">
    <property type="entry name" value="AUTOTRANSPORTER"/>
    <property type="match status" value="1"/>
</dbReference>
<dbReference type="InterPro" id="IPR003599">
    <property type="entry name" value="Ig_sub"/>
</dbReference>
<feature type="region of interest" description="Disordered" evidence="1">
    <location>
        <begin position="586"/>
        <end position="619"/>
    </location>
</feature>
<feature type="domain" description="Autotransporter" evidence="3">
    <location>
        <begin position="656"/>
        <end position="931"/>
    </location>
</feature>
<reference evidence="4 5" key="1">
    <citation type="submission" date="2016-01" db="EMBL/GenBank/DDBJ databases">
        <authorList>
            <person name="Regsiter A."/>
            <person name="william w."/>
        </authorList>
    </citation>
    <scope>NUCLEOTIDE SEQUENCE [LARGE SCALE GENOMIC DNA]</scope>
    <source>
        <strain evidence="4 5">B6</strain>
    </source>
</reference>